<feature type="transmembrane region" description="Helical" evidence="5">
    <location>
        <begin position="330"/>
        <end position="350"/>
    </location>
</feature>
<dbReference type="InterPro" id="IPR051533">
    <property type="entry name" value="WaaL-like"/>
</dbReference>
<evidence type="ECO:0000256" key="5">
    <source>
        <dbReference type="SAM" id="Phobius"/>
    </source>
</evidence>
<dbReference type="Proteomes" id="UP000672027">
    <property type="component" value="Chromosome"/>
</dbReference>
<reference evidence="7 8" key="1">
    <citation type="submission" date="2021-04" db="EMBL/GenBank/DDBJ databases">
        <title>Genomics, taxonomy and metabolism of representatives of sulfur bacteria of the genus Thiothrix: Thiothrix fructosivorans QT, Thiothrix unzii A1T and three new species, Thiothrix subterranea sp. nov., Thiothrix litoralis sp. nov. and 'Candidatus Thiothrix anitrata' sp. nov.</title>
        <authorList>
            <person name="Ravin N.V."/>
            <person name="Smolyakov D."/>
            <person name="Rudenko T.S."/>
            <person name="Mardanov A.V."/>
            <person name="Beletsky A.V."/>
            <person name="Markov N.D."/>
            <person name="Fomenkov A.I."/>
            <person name="Roberts R.J."/>
            <person name="Karnachuk O.V."/>
            <person name="Novikov A."/>
            <person name="Grabovich M.Y."/>
        </authorList>
    </citation>
    <scope>NUCLEOTIDE SEQUENCE [LARGE SCALE GENOMIC DNA]</scope>
    <source>
        <strain evidence="7 8">A52</strain>
    </source>
</reference>
<feature type="transmembrane region" description="Helical" evidence="5">
    <location>
        <begin position="20"/>
        <end position="40"/>
    </location>
</feature>
<dbReference type="EMBL" id="CP072800">
    <property type="protein sequence ID" value="QTR51132.1"/>
    <property type="molecule type" value="Genomic_DNA"/>
</dbReference>
<feature type="transmembrane region" description="Helical" evidence="5">
    <location>
        <begin position="92"/>
        <end position="110"/>
    </location>
</feature>
<organism evidence="7 8">
    <name type="scientific">Candidatus Thiothrix anitrata</name>
    <dbReference type="NCBI Taxonomy" id="2823902"/>
    <lineage>
        <taxon>Bacteria</taxon>
        <taxon>Pseudomonadati</taxon>
        <taxon>Pseudomonadota</taxon>
        <taxon>Gammaproteobacteria</taxon>
        <taxon>Thiotrichales</taxon>
        <taxon>Thiotrichaceae</taxon>
        <taxon>Thiothrix</taxon>
    </lineage>
</organism>
<feature type="transmembrane region" description="Helical" evidence="5">
    <location>
        <begin position="390"/>
        <end position="407"/>
    </location>
</feature>
<keyword evidence="4 5" id="KW-0472">Membrane</keyword>
<proteinExistence type="predicted"/>
<dbReference type="RefSeq" id="WP_210229268.1">
    <property type="nucleotide sequence ID" value="NZ_CP072800.1"/>
</dbReference>
<gene>
    <name evidence="7" type="ORF">J8380_06125</name>
</gene>
<evidence type="ECO:0000256" key="3">
    <source>
        <dbReference type="ARBA" id="ARBA00022989"/>
    </source>
</evidence>
<keyword evidence="7" id="KW-0436">Ligase</keyword>
<feature type="domain" description="O-antigen ligase-related" evidence="6">
    <location>
        <begin position="196"/>
        <end position="333"/>
    </location>
</feature>
<dbReference type="PANTHER" id="PTHR37422:SF13">
    <property type="entry name" value="LIPOPOLYSACCHARIDE BIOSYNTHESIS PROTEIN PA4999-RELATED"/>
    <property type="match status" value="1"/>
</dbReference>
<evidence type="ECO:0000256" key="2">
    <source>
        <dbReference type="ARBA" id="ARBA00022692"/>
    </source>
</evidence>
<evidence type="ECO:0000313" key="8">
    <source>
        <dbReference type="Proteomes" id="UP000672027"/>
    </source>
</evidence>
<feature type="transmembrane region" description="Helical" evidence="5">
    <location>
        <begin position="213"/>
        <end position="232"/>
    </location>
</feature>
<feature type="transmembrane region" description="Helical" evidence="5">
    <location>
        <begin position="164"/>
        <end position="183"/>
    </location>
</feature>
<keyword evidence="3 5" id="KW-1133">Transmembrane helix</keyword>
<evidence type="ECO:0000256" key="1">
    <source>
        <dbReference type="ARBA" id="ARBA00004141"/>
    </source>
</evidence>
<keyword evidence="2 5" id="KW-0812">Transmembrane</keyword>
<accession>A0ABX7X6R9</accession>
<evidence type="ECO:0000313" key="7">
    <source>
        <dbReference type="EMBL" id="QTR51132.1"/>
    </source>
</evidence>
<feature type="transmembrane region" description="Helical" evidence="5">
    <location>
        <begin position="362"/>
        <end position="384"/>
    </location>
</feature>
<evidence type="ECO:0000259" key="6">
    <source>
        <dbReference type="Pfam" id="PF04932"/>
    </source>
</evidence>
<feature type="transmembrane region" description="Helical" evidence="5">
    <location>
        <begin position="69"/>
        <end position="86"/>
    </location>
</feature>
<protein>
    <submittedName>
        <fullName evidence="7">O-antigen ligase family protein</fullName>
    </submittedName>
</protein>
<feature type="transmembrane region" description="Helical" evidence="5">
    <location>
        <begin position="46"/>
        <end position="62"/>
    </location>
</feature>
<sequence length="468" mass="52628">MLTTTRKNGAMFAWFKNQHWLAASLLIIVSILPFFMTGAFHDSQRLITIIALGILISYQLMHHQKQPKVLLISLLLLLLWGSVLTLNSLSIAWSLIELLLFATLAIGIVTTHYSDHHKTLRLLAGVFALCQAIYLLRALLNYSFILIHQDILDVWNVIDGFSNIRFYAQFLSWTLPFILAYIIIHQQDKLYPWLLAAVIASWVLVLISGTRAFLFGIAFSMIAVMWFTPSLWRSYAKAVVMTGLSGVLGYVILIFLMPMLFGLDNSAALNSTVNRDFTNSSGRVQIWLDTLSIIVTHPFMGIGPMMTAMEGVLDKVAHPHNFPLQLAAEWGIPFASVVLLCITYMGWRWRNIIKAQPSEREALAFPIVAAISSAMGTGLVDGILVMPVSLFYMTIITGLAFSLWCSWVKTSDWLTPPKIAYRTLMIIPLALIIITASQWQHLSDNPSPHQLEPRFWADGKIRLPTNNP</sequence>
<dbReference type="PANTHER" id="PTHR37422">
    <property type="entry name" value="TEICHURONIC ACID BIOSYNTHESIS PROTEIN TUAE"/>
    <property type="match status" value="1"/>
</dbReference>
<dbReference type="GO" id="GO:0016874">
    <property type="term" value="F:ligase activity"/>
    <property type="evidence" value="ECO:0007669"/>
    <property type="project" value="UniProtKB-KW"/>
</dbReference>
<keyword evidence="8" id="KW-1185">Reference proteome</keyword>
<feature type="transmembrane region" description="Helical" evidence="5">
    <location>
        <begin position="239"/>
        <end position="261"/>
    </location>
</feature>
<feature type="transmembrane region" description="Helical" evidence="5">
    <location>
        <begin position="419"/>
        <end position="439"/>
    </location>
</feature>
<dbReference type="Pfam" id="PF04932">
    <property type="entry name" value="Wzy_C"/>
    <property type="match status" value="1"/>
</dbReference>
<comment type="subcellular location">
    <subcellularLocation>
        <location evidence="1">Membrane</location>
        <topology evidence="1">Multi-pass membrane protein</topology>
    </subcellularLocation>
</comment>
<feature type="transmembrane region" description="Helical" evidence="5">
    <location>
        <begin position="190"/>
        <end position="207"/>
    </location>
</feature>
<dbReference type="InterPro" id="IPR007016">
    <property type="entry name" value="O-antigen_ligase-rel_domated"/>
</dbReference>
<name>A0ABX7X6R9_9GAMM</name>
<evidence type="ECO:0000256" key="4">
    <source>
        <dbReference type="ARBA" id="ARBA00023136"/>
    </source>
</evidence>
<feature type="transmembrane region" description="Helical" evidence="5">
    <location>
        <begin position="122"/>
        <end position="144"/>
    </location>
</feature>